<feature type="transmembrane region" description="Helical" evidence="8">
    <location>
        <begin position="41"/>
        <end position="60"/>
    </location>
</feature>
<feature type="transmembrane region" description="Helical" evidence="8">
    <location>
        <begin position="235"/>
        <end position="257"/>
    </location>
</feature>
<accession>A0A840QT81</accession>
<name>A0A840QT81_9BACI</name>
<dbReference type="GO" id="GO:0015528">
    <property type="term" value="F:lactose:proton symporter activity"/>
    <property type="evidence" value="ECO:0007669"/>
    <property type="project" value="TreeGrafter"/>
</dbReference>
<feature type="transmembrane region" description="Helical" evidence="8">
    <location>
        <begin position="324"/>
        <end position="348"/>
    </location>
</feature>
<dbReference type="Pfam" id="PF12832">
    <property type="entry name" value="MFS_1_like"/>
    <property type="match status" value="1"/>
</dbReference>
<evidence type="ECO:0000313" key="11">
    <source>
        <dbReference type="Proteomes" id="UP000551878"/>
    </source>
</evidence>
<keyword evidence="5 8" id="KW-0812">Transmembrane</keyword>
<keyword evidence="6 8" id="KW-1133">Transmembrane helix</keyword>
<feature type="transmembrane region" description="Helical" evidence="8">
    <location>
        <begin position="289"/>
        <end position="312"/>
    </location>
</feature>
<protein>
    <submittedName>
        <fullName evidence="10">PPP family 3-phenylpropionic acid transporter</fullName>
    </submittedName>
</protein>
<evidence type="ECO:0000256" key="1">
    <source>
        <dbReference type="ARBA" id="ARBA00004429"/>
    </source>
</evidence>
<keyword evidence="11" id="KW-1185">Reference proteome</keyword>
<dbReference type="PIRSF" id="PIRSF004925">
    <property type="entry name" value="HcaT"/>
    <property type="match status" value="1"/>
</dbReference>
<evidence type="ECO:0000256" key="3">
    <source>
        <dbReference type="ARBA" id="ARBA00022475"/>
    </source>
</evidence>
<evidence type="ECO:0000313" key="10">
    <source>
        <dbReference type="EMBL" id="MBB5174477.1"/>
    </source>
</evidence>
<evidence type="ECO:0000256" key="4">
    <source>
        <dbReference type="ARBA" id="ARBA00022519"/>
    </source>
</evidence>
<dbReference type="InterPro" id="IPR026032">
    <property type="entry name" value="HcaT-like"/>
</dbReference>
<feature type="transmembrane region" description="Helical" evidence="8">
    <location>
        <begin position="158"/>
        <end position="177"/>
    </location>
</feature>
<reference evidence="10 11" key="1">
    <citation type="submission" date="2020-08" db="EMBL/GenBank/DDBJ databases">
        <title>Genomic Encyclopedia of Type Strains, Phase IV (KMG-IV): sequencing the most valuable type-strain genomes for metagenomic binning, comparative biology and taxonomic classification.</title>
        <authorList>
            <person name="Goeker M."/>
        </authorList>
    </citation>
    <scope>NUCLEOTIDE SEQUENCE [LARGE SCALE GENOMIC DNA]</scope>
    <source>
        <strain evidence="10 11">DSM 24696</strain>
    </source>
</reference>
<dbReference type="NCBIfam" id="NF037955">
    <property type="entry name" value="mfs"/>
    <property type="match status" value="1"/>
</dbReference>
<dbReference type="GO" id="GO:0030395">
    <property type="term" value="F:lactose binding"/>
    <property type="evidence" value="ECO:0007669"/>
    <property type="project" value="TreeGrafter"/>
</dbReference>
<evidence type="ECO:0000259" key="9">
    <source>
        <dbReference type="Pfam" id="PF12832"/>
    </source>
</evidence>
<evidence type="ECO:0000256" key="7">
    <source>
        <dbReference type="ARBA" id="ARBA00023136"/>
    </source>
</evidence>
<keyword evidence="7 8" id="KW-0472">Membrane</keyword>
<feature type="transmembrane region" description="Helical" evidence="8">
    <location>
        <begin position="12"/>
        <end position="29"/>
    </location>
</feature>
<dbReference type="InterPro" id="IPR024989">
    <property type="entry name" value="MFS_assoc_dom"/>
</dbReference>
<feature type="transmembrane region" description="Helical" evidence="8">
    <location>
        <begin position="264"/>
        <end position="283"/>
    </location>
</feature>
<evidence type="ECO:0000256" key="8">
    <source>
        <dbReference type="SAM" id="Phobius"/>
    </source>
</evidence>
<dbReference type="PANTHER" id="PTHR23522:SF10">
    <property type="entry name" value="3-PHENYLPROPIONIC ACID TRANSPORTER-RELATED"/>
    <property type="match status" value="1"/>
</dbReference>
<dbReference type="EMBL" id="JACHHB010000013">
    <property type="protein sequence ID" value="MBB5174477.1"/>
    <property type="molecule type" value="Genomic_DNA"/>
</dbReference>
<dbReference type="PANTHER" id="PTHR23522">
    <property type="entry name" value="BLL5896 PROTEIN"/>
    <property type="match status" value="1"/>
</dbReference>
<evidence type="ECO:0000256" key="2">
    <source>
        <dbReference type="ARBA" id="ARBA00022448"/>
    </source>
</evidence>
<dbReference type="SUPFAM" id="SSF103473">
    <property type="entry name" value="MFS general substrate transporter"/>
    <property type="match status" value="1"/>
</dbReference>
<dbReference type="RefSeq" id="WP_184664899.1">
    <property type="nucleotide sequence ID" value="NZ_JACHHB010000013.1"/>
</dbReference>
<evidence type="ECO:0000256" key="5">
    <source>
        <dbReference type="ARBA" id="ARBA00022692"/>
    </source>
</evidence>
<feature type="domain" description="Major facilitator superfamily associated" evidence="9">
    <location>
        <begin position="8"/>
        <end position="359"/>
    </location>
</feature>
<evidence type="ECO:0000256" key="6">
    <source>
        <dbReference type="ARBA" id="ARBA00022989"/>
    </source>
</evidence>
<feature type="transmembrane region" description="Helical" evidence="8">
    <location>
        <begin position="197"/>
        <end position="215"/>
    </location>
</feature>
<gene>
    <name evidence="10" type="ORF">HNQ41_002692</name>
</gene>
<dbReference type="InterPro" id="IPR036259">
    <property type="entry name" value="MFS_trans_sf"/>
</dbReference>
<dbReference type="AlphaFoldDB" id="A0A840QT81"/>
<dbReference type="Gene3D" id="1.20.1250.20">
    <property type="entry name" value="MFS general substrate transporter like domains"/>
    <property type="match status" value="2"/>
</dbReference>
<dbReference type="Proteomes" id="UP000551878">
    <property type="component" value="Unassembled WGS sequence"/>
</dbReference>
<comment type="caution">
    <text evidence="10">The sequence shown here is derived from an EMBL/GenBank/DDBJ whole genome shotgun (WGS) entry which is preliminary data.</text>
</comment>
<keyword evidence="2" id="KW-0813">Transport</keyword>
<comment type="subcellular location">
    <subcellularLocation>
        <location evidence="1">Cell inner membrane</location>
        <topology evidence="1">Multi-pass membrane protein</topology>
    </subcellularLocation>
</comment>
<dbReference type="GO" id="GO:0005886">
    <property type="term" value="C:plasma membrane"/>
    <property type="evidence" value="ECO:0007669"/>
    <property type="project" value="UniProtKB-SubCell"/>
</dbReference>
<proteinExistence type="predicted"/>
<sequence length="389" mass="43683">MGLDKISRLKAVLFFFHSSMTIIISYLPVYFRDTGLSDSEIGILMAVGPLAAMFAQPFWGFTTDRLETMKKVIMICITGGMVFGFFVFQFNSFLMLIPLVFLFFSFMSPVGGLNDSLAQKVSIQEGVSFGSIRMWGSLGFGISSLAGGYILSAIGLEYIFYVFFFYSLLALLFCWYAPDRKPSNKPAKLKNAAKLLIEPKLMLFLMMIIFITITHRTSDTFIGIYIQELGGTETLIGWAWFIGVVTEAAVFAFSIYWFRKFHPLTFMTLAAALYFLRWVLMTVAPDPTFVLFIQVLHGICFGIFYLSAFQFINRIIPEELQATGHLLFISVFFGLSGVVGSSLGGVIIDYAGASYLYQVLSYSAFIGLVGSLLYRLYYNRNTEKEKAVA</sequence>
<feature type="transmembrane region" description="Helical" evidence="8">
    <location>
        <begin position="354"/>
        <end position="377"/>
    </location>
</feature>
<keyword evidence="3" id="KW-1003">Cell membrane</keyword>
<organism evidence="10 11">
    <name type="scientific">Texcoconibacillus texcoconensis</name>
    <dbReference type="NCBI Taxonomy" id="1095777"/>
    <lineage>
        <taxon>Bacteria</taxon>
        <taxon>Bacillati</taxon>
        <taxon>Bacillota</taxon>
        <taxon>Bacilli</taxon>
        <taxon>Bacillales</taxon>
        <taxon>Bacillaceae</taxon>
        <taxon>Texcoconibacillus</taxon>
    </lineage>
</organism>
<keyword evidence="4" id="KW-0997">Cell inner membrane</keyword>